<accession>A0ABV3P241</accession>
<dbReference type="PANTHER" id="PTHR44757">
    <property type="entry name" value="DIGUANYLATE CYCLASE DGCP"/>
    <property type="match status" value="1"/>
</dbReference>
<feature type="transmembrane region" description="Helical" evidence="1">
    <location>
        <begin position="79"/>
        <end position="103"/>
    </location>
</feature>
<feature type="transmembrane region" description="Helical" evidence="1">
    <location>
        <begin position="190"/>
        <end position="210"/>
    </location>
</feature>
<evidence type="ECO:0000313" key="4">
    <source>
        <dbReference type="Proteomes" id="UP001555826"/>
    </source>
</evidence>
<dbReference type="EC" id="2.7.7.65" evidence="3"/>
<dbReference type="InterPro" id="IPR052155">
    <property type="entry name" value="Biofilm_reg_signaling"/>
</dbReference>
<dbReference type="EMBL" id="JBFNQN010000002">
    <property type="protein sequence ID" value="MEW9263692.1"/>
    <property type="molecule type" value="Genomic_DNA"/>
</dbReference>
<comment type="caution">
    <text evidence="3">The sequence shown here is derived from an EMBL/GenBank/DDBJ whole genome shotgun (WGS) entry which is preliminary data.</text>
</comment>
<dbReference type="PROSITE" id="PS50887">
    <property type="entry name" value="GGDEF"/>
    <property type="match status" value="1"/>
</dbReference>
<sequence>METASTPPRGPRRPSASVLLDSGIFVLGLGVLVGALHAWWAAGADPRLAAALAVSLPLGWVLTRFPLMVTGGASGIHVPFAPVVLFYLLVVLPPPVALAAWALTAVPAYFVDRRPWQSRVFNAGSSVLSSLLAVLVVGALAPARPVDTRMLLAVLAGAATYFATDTVLSAVSIAVERRRAVLAELAEPGALVGGGLFLLVAALGFLAGAVRHDMPGWVALLTLLPSMAVVVAAWAWRRAHESRRQQRALFEAAVRIHAVTSVEELLRAVEAHGTALVSGGRLEVRSRPPVEHEIGCELGDDPRRWLVAARPTSRYAEQFDEVALASLGSLAAAALLRVRLAAETERLALVDPLTGLANRRAFTTRLEETVEDGDGGATVAVLFVDLDGFKAVNDTLGHAAGDELLTESARRLLDAAGPDGFVARLGGDEFAVVLPDLFPGAVDDTADAVVTALRAPFLLSAGPATISASVGVTASEPGDDADTLLSRADAAMYVAKRAGGGRSVLGV</sequence>
<keyword evidence="1" id="KW-0812">Transmembrane</keyword>
<feature type="transmembrane region" description="Helical" evidence="1">
    <location>
        <begin position="150"/>
        <end position="175"/>
    </location>
</feature>
<dbReference type="CDD" id="cd01949">
    <property type="entry name" value="GGDEF"/>
    <property type="match status" value="1"/>
</dbReference>
<feature type="transmembrane region" description="Helical" evidence="1">
    <location>
        <begin position="18"/>
        <end position="42"/>
    </location>
</feature>
<keyword evidence="1" id="KW-0472">Membrane</keyword>
<dbReference type="RefSeq" id="WP_367636293.1">
    <property type="nucleotide sequence ID" value="NZ_JBFNQN010000002.1"/>
</dbReference>
<keyword evidence="4" id="KW-1185">Reference proteome</keyword>
<dbReference type="SMART" id="SM00267">
    <property type="entry name" value="GGDEF"/>
    <property type="match status" value="1"/>
</dbReference>
<organism evidence="3 4">
    <name type="scientific">Kineococcus endophyticus</name>
    <dbReference type="NCBI Taxonomy" id="1181883"/>
    <lineage>
        <taxon>Bacteria</taxon>
        <taxon>Bacillati</taxon>
        <taxon>Actinomycetota</taxon>
        <taxon>Actinomycetes</taxon>
        <taxon>Kineosporiales</taxon>
        <taxon>Kineosporiaceae</taxon>
        <taxon>Kineococcus</taxon>
    </lineage>
</organism>
<dbReference type="InterPro" id="IPR029787">
    <property type="entry name" value="Nucleotide_cyclase"/>
</dbReference>
<keyword evidence="1" id="KW-1133">Transmembrane helix</keyword>
<dbReference type="Pfam" id="PF00990">
    <property type="entry name" value="GGDEF"/>
    <property type="match status" value="1"/>
</dbReference>
<gene>
    <name evidence="3" type="ORF">AB1207_02940</name>
</gene>
<feature type="transmembrane region" description="Helical" evidence="1">
    <location>
        <begin position="123"/>
        <end position="143"/>
    </location>
</feature>
<keyword evidence="3" id="KW-0548">Nucleotidyltransferase</keyword>
<feature type="transmembrane region" description="Helical" evidence="1">
    <location>
        <begin position="217"/>
        <end position="236"/>
    </location>
</feature>
<keyword evidence="3" id="KW-0808">Transferase</keyword>
<evidence type="ECO:0000259" key="2">
    <source>
        <dbReference type="PROSITE" id="PS50887"/>
    </source>
</evidence>
<feature type="transmembrane region" description="Helical" evidence="1">
    <location>
        <begin position="48"/>
        <end position="67"/>
    </location>
</feature>
<evidence type="ECO:0000313" key="3">
    <source>
        <dbReference type="EMBL" id="MEW9263692.1"/>
    </source>
</evidence>
<dbReference type="InterPro" id="IPR043128">
    <property type="entry name" value="Rev_trsase/Diguanyl_cyclase"/>
</dbReference>
<dbReference type="InterPro" id="IPR000160">
    <property type="entry name" value="GGDEF_dom"/>
</dbReference>
<evidence type="ECO:0000256" key="1">
    <source>
        <dbReference type="SAM" id="Phobius"/>
    </source>
</evidence>
<protein>
    <submittedName>
        <fullName evidence="3">GGDEF domain-containing protein</fullName>
        <ecNumber evidence="3">2.7.7.65</ecNumber>
    </submittedName>
</protein>
<name>A0ABV3P241_9ACTN</name>
<proteinExistence type="predicted"/>
<reference evidence="3 4" key="1">
    <citation type="submission" date="2024-07" db="EMBL/GenBank/DDBJ databases">
        <authorList>
            <person name="Thanompreechachai J."/>
            <person name="Duangmal K."/>
        </authorList>
    </citation>
    <scope>NUCLEOTIDE SEQUENCE [LARGE SCALE GENOMIC DNA]</scope>
    <source>
        <strain evidence="3 4">KCTC 19886</strain>
    </source>
</reference>
<dbReference type="GO" id="GO:0052621">
    <property type="term" value="F:diguanylate cyclase activity"/>
    <property type="evidence" value="ECO:0007669"/>
    <property type="project" value="UniProtKB-EC"/>
</dbReference>
<dbReference type="Proteomes" id="UP001555826">
    <property type="component" value="Unassembled WGS sequence"/>
</dbReference>
<dbReference type="Gene3D" id="3.30.70.270">
    <property type="match status" value="1"/>
</dbReference>
<dbReference type="SUPFAM" id="SSF55073">
    <property type="entry name" value="Nucleotide cyclase"/>
    <property type="match status" value="1"/>
</dbReference>
<feature type="domain" description="GGDEF" evidence="2">
    <location>
        <begin position="377"/>
        <end position="507"/>
    </location>
</feature>
<dbReference type="NCBIfam" id="TIGR00254">
    <property type="entry name" value="GGDEF"/>
    <property type="match status" value="1"/>
</dbReference>
<dbReference type="PANTHER" id="PTHR44757:SF2">
    <property type="entry name" value="BIOFILM ARCHITECTURE MAINTENANCE PROTEIN MBAA"/>
    <property type="match status" value="1"/>
</dbReference>